<evidence type="ECO:0000313" key="1">
    <source>
        <dbReference type="EMBL" id="QLD11172.1"/>
    </source>
</evidence>
<dbReference type="RefSeq" id="WP_178010902.1">
    <property type="nucleotide sequence ID" value="NZ_CP058316.1"/>
</dbReference>
<dbReference type="Pfam" id="PF13563">
    <property type="entry name" value="2_5_RNA_ligase2"/>
    <property type="match status" value="1"/>
</dbReference>
<dbReference type="AlphaFoldDB" id="A0A7D5EUP1"/>
<reference evidence="1 2" key="1">
    <citation type="submission" date="2020-06" db="EMBL/GenBank/DDBJ databases">
        <authorList>
            <person name="Jo H."/>
        </authorList>
    </citation>
    <scope>NUCLEOTIDE SEQUENCE [LARGE SCALE GENOMIC DNA]</scope>
    <source>
        <strain evidence="1 2">I46</strain>
    </source>
</reference>
<dbReference type="InterPro" id="IPR009097">
    <property type="entry name" value="Cyclic_Pdiesterase"/>
</dbReference>
<sequence length="170" mass="18186">MFSVEMVPDDRVDSAVRADWSALIEAGLPSAGRHPSDSNRPHVTVALCDELPADAIAGLRSLAEALPLACSWGGVTVFPAGERFVLARPLVVTAELLAVHRRIVGFLGPPPERYAVTAIDGWTPHLTLARRLTGEQVGRALALLGAEPVAGEITGMRLWDAERKVVTPLR</sequence>
<accession>A0A7D5EUP1</accession>
<dbReference type="GO" id="GO:0016874">
    <property type="term" value="F:ligase activity"/>
    <property type="evidence" value="ECO:0007669"/>
    <property type="project" value="UniProtKB-KW"/>
</dbReference>
<protein>
    <submittedName>
        <fullName evidence="1">2'-5' RNA ligase family protein</fullName>
    </submittedName>
</protein>
<gene>
    <name evidence="1" type="ORF">HW566_04885</name>
</gene>
<organism evidence="1 2">
    <name type="scientific">Microbacterium oleivorans</name>
    <dbReference type="NCBI Taxonomy" id="273677"/>
    <lineage>
        <taxon>Bacteria</taxon>
        <taxon>Bacillati</taxon>
        <taxon>Actinomycetota</taxon>
        <taxon>Actinomycetes</taxon>
        <taxon>Micrococcales</taxon>
        <taxon>Microbacteriaceae</taxon>
        <taxon>Microbacterium</taxon>
    </lineage>
</organism>
<name>A0A7D5EUP1_9MICO</name>
<dbReference type="SUPFAM" id="SSF55144">
    <property type="entry name" value="LigT-like"/>
    <property type="match status" value="1"/>
</dbReference>
<dbReference type="EMBL" id="CP058316">
    <property type="protein sequence ID" value="QLD11172.1"/>
    <property type="molecule type" value="Genomic_DNA"/>
</dbReference>
<keyword evidence="1" id="KW-0436">Ligase</keyword>
<dbReference type="Gene3D" id="3.90.1140.10">
    <property type="entry name" value="Cyclic phosphodiesterase"/>
    <property type="match status" value="1"/>
</dbReference>
<dbReference type="Proteomes" id="UP000509638">
    <property type="component" value="Chromosome"/>
</dbReference>
<proteinExistence type="predicted"/>
<evidence type="ECO:0000313" key="2">
    <source>
        <dbReference type="Proteomes" id="UP000509638"/>
    </source>
</evidence>